<dbReference type="InterPro" id="IPR014710">
    <property type="entry name" value="RmlC-like_jellyroll"/>
</dbReference>
<dbReference type="GeneID" id="43594129"/>
<dbReference type="EMBL" id="NPIC01000001">
    <property type="protein sequence ID" value="RDL41301.1"/>
    <property type="molecule type" value="Genomic_DNA"/>
</dbReference>
<dbReference type="SUPFAM" id="SSF51182">
    <property type="entry name" value="RmlC-like cupins"/>
    <property type="match status" value="1"/>
</dbReference>
<dbReference type="Gene3D" id="2.60.120.10">
    <property type="entry name" value="Jelly Rolls"/>
    <property type="match status" value="1"/>
</dbReference>
<gene>
    <name evidence="1" type="ORF">BP5553_01280</name>
</gene>
<protein>
    <submittedName>
        <fullName evidence="1">Uncharacterized protein</fullName>
    </submittedName>
</protein>
<dbReference type="OrthoDB" id="2588190at2759"/>
<comment type="caution">
    <text evidence="1">The sequence shown here is derived from an EMBL/GenBank/DDBJ whole genome shotgun (WGS) entry which is preliminary data.</text>
</comment>
<dbReference type="AlphaFoldDB" id="A0A370U0J7"/>
<sequence>MGTGRTFAHLIGFHCHKGGYDASFWLEGKLNVWTNDPARSLYPGDFASVPPDIASIRPIPRPCLIEYLVQRAGSGDESRERSTNIKSIHNHTGFIGLIILGGWDGCFRFISESYFEPPLPTADHRSPVQSFDSSACDSHQEI</sequence>
<dbReference type="STRING" id="2656787.A0A370U0J7"/>
<dbReference type="RefSeq" id="XP_031873957.1">
    <property type="nucleotide sequence ID" value="XM_032009903.1"/>
</dbReference>
<keyword evidence="2" id="KW-1185">Reference proteome</keyword>
<dbReference type="InterPro" id="IPR011051">
    <property type="entry name" value="RmlC_Cupin_sf"/>
</dbReference>
<reference evidence="1 2" key="1">
    <citation type="journal article" date="2018" name="IMA Fungus">
        <title>IMA Genome-F 9: Draft genome sequence of Annulohypoxylon stygium, Aspergillus mulundensis, Berkeleyomyces basicola (syn. Thielaviopsis basicola), Ceratocystis smalleyi, two Cercospora beticola strains, Coleophoma cylindrospora, Fusarium fracticaudum, Phialophora cf. hyalina, and Morchella septimelata.</title>
        <authorList>
            <person name="Wingfield B.D."/>
            <person name="Bills G.F."/>
            <person name="Dong Y."/>
            <person name="Huang W."/>
            <person name="Nel W.J."/>
            <person name="Swalarsk-Parry B.S."/>
            <person name="Vaghefi N."/>
            <person name="Wilken P.M."/>
            <person name="An Z."/>
            <person name="de Beer Z.W."/>
            <person name="De Vos L."/>
            <person name="Chen L."/>
            <person name="Duong T.A."/>
            <person name="Gao Y."/>
            <person name="Hammerbacher A."/>
            <person name="Kikkert J.R."/>
            <person name="Li Y."/>
            <person name="Li H."/>
            <person name="Li K."/>
            <person name="Li Q."/>
            <person name="Liu X."/>
            <person name="Ma X."/>
            <person name="Naidoo K."/>
            <person name="Pethybridge S.J."/>
            <person name="Sun J."/>
            <person name="Steenkamp E.T."/>
            <person name="van der Nest M.A."/>
            <person name="van Wyk S."/>
            <person name="Wingfield M.J."/>
            <person name="Xiong C."/>
            <person name="Yue Q."/>
            <person name="Zhang X."/>
        </authorList>
    </citation>
    <scope>NUCLEOTIDE SEQUENCE [LARGE SCALE GENOMIC DNA]</scope>
    <source>
        <strain evidence="1 2">BP 5553</strain>
    </source>
</reference>
<evidence type="ECO:0000313" key="1">
    <source>
        <dbReference type="EMBL" id="RDL41301.1"/>
    </source>
</evidence>
<organism evidence="1 2">
    <name type="scientific">Venustampulla echinocandica</name>
    <dbReference type="NCBI Taxonomy" id="2656787"/>
    <lineage>
        <taxon>Eukaryota</taxon>
        <taxon>Fungi</taxon>
        <taxon>Dikarya</taxon>
        <taxon>Ascomycota</taxon>
        <taxon>Pezizomycotina</taxon>
        <taxon>Leotiomycetes</taxon>
        <taxon>Helotiales</taxon>
        <taxon>Pleuroascaceae</taxon>
        <taxon>Venustampulla</taxon>
    </lineage>
</organism>
<name>A0A370U0J7_9HELO</name>
<proteinExistence type="predicted"/>
<evidence type="ECO:0000313" key="2">
    <source>
        <dbReference type="Proteomes" id="UP000254866"/>
    </source>
</evidence>
<dbReference type="Proteomes" id="UP000254866">
    <property type="component" value="Unassembled WGS sequence"/>
</dbReference>
<accession>A0A370U0J7</accession>